<sequence>MNTFSDNEKVRLLKKLIEKSKSVTVENSSDINFKSWKNLVERTFIKVFGNESPEFIHFCKLRFSAYTPIMIGPSYTDYTQEHLRTFRESFTMLNSSIEQYIEELEEQVVDSPMEVLDSQDKPLSKVFISHASADSDLVEEVIEILETIGLESNQIFCTSFEGYGIDLGANFLDKIKEELSADSLVIFILSENFYKSPVCLCEMGATWVLAKEHIPMIIPPLDYSDIKGVIPLSQGLKINETMKLNSLKDKIENDFYLSNTLSSSTWERKRDRIVARIEKQL</sequence>
<dbReference type="RefSeq" id="WP_089347796.1">
    <property type="nucleotide sequence ID" value="NZ_BJUM01000046.1"/>
</dbReference>
<dbReference type="Proteomes" id="UP000321419">
    <property type="component" value="Unassembled WGS sequence"/>
</dbReference>
<dbReference type="Pfam" id="PF13676">
    <property type="entry name" value="TIR_2"/>
    <property type="match status" value="1"/>
</dbReference>
<dbReference type="SUPFAM" id="SSF52200">
    <property type="entry name" value="Toll/Interleukin receptor TIR domain"/>
    <property type="match status" value="1"/>
</dbReference>
<dbReference type="PROSITE" id="PS50104">
    <property type="entry name" value="TIR"/>
    <property type="match status" value="1"/>
</dbReference>
<keyword evidence="3" id="KW-1185">Reference proteome</keyword>
<evidence type="ECO:0000313" key="2">
    <source>
        <dbReference type="EMBL" id="GEK56632.1"/>
    </source>
</evidence>
<organism evidence="2 3">
    <name type="scientific">Pseudoalteromonas espejiana</name>
    <dbReference type="NCBI Taxonomy" id="28107"/>
    <lineage>
        <taxon>Bacteria</taxon>
        <taxon>Pseudomonadati</taxon>
        <taxon>Pseudomonadota</taxon>
        <taxon>Gammaproteobacteria</taxon>
        <taxon>Alteromonadales</taxon>
        <taxon>Pseudoalteromonadaceae</taxon>
        <taxon>Pseudoalteromonas</taxon>
    </lineage>
</organism>
<reference evidence="2 3" key="1">
    <citation type="submission" date="2019-07" db="EMBL/GenBank/DDBJ databases">
        <title>Whole genome shotgun sequence of Pseudoalteromonas espejiana NBRC 102222.</title>
        <authorList>
            <person name="Hosoyama A."/>
            <person name="Uohara A."/>
            <person name="Ohji S."/>
            <person name="Ichikawa N."/>
        </authorList>
    </citation>
    <scope>NUCLEOTIDE SEQUENCE [LARGE SCALE GENOMIC DNA]</scope>
    <source>
        <strain evidence="2 3">NBRC 102222</strain>
    </source>
</reference>
<feature type="domain" description="TIR" evidence="1">
    <location>
        <begin position="122"/>
        <end position="255"/>
    </location>
</feature>
<proteinExistence type="predicted"/>
<dbReference type="EMBL" id="BJUM01000046">
    <property type="protein sequence ID" value="GEK56632.1"/>
    <property type="molecule type" value="Genomic_DNA"/>
</dbReference>
<evidence type="ECO:0000313" key="3">
    <source>
        <dbReference type="Proteomes" id="UP000321419"/>
    </source>
</evidence>
<comment type="caution">
    <text evidence="2">The sequence shown here is derived from an EMBL/GenBank/DDBJ whole genome shotgun (WGS) entry which is preliminary data.</text>
</comment>
<dbReference type="Gene3D" id="3.40.50.10140">
    <property type="entry name" value="Toll/interleukin-1 receptor homology (TIR) domain"/>
    <property type="match status" value="1"/>
</dbReference>
<name>A0A510XZY9_9GAMM</name>
<evidence type="ECO:0000259" key="1">
    <source>
        <dbReference type="PROSITE" id="PS50104"/>
    </source>
</evidence>
<gene>
    <name evidence="2" type="ORF">PES01_34770</name>
</gene>
<protein>
    <recommendedName>
        <fullName evidence="1">TIR domain-containing protein</fullName>
    </recommendedName>
</protein>
<dbReference type="OrthoDB" id="4772211at2"/>
<dbReference type="InterPro" id="IPR000157">
    <property type="entry name" value="TIR_dom"/>
</dbReference>
<dbReference type="InterPro" id="IPR035897">
    <property type="entry name" value="Toll_tir_struct_dom_sf"/>
</dbReference>
<dbReference type="AlphaFoldDB" id="A0A510XZY9"/>
<dbReference type="GO" id="GO:0007165">
    <property type="term" value="P:signal transduction"/>
    <property type="evidence" value="ECO:0007669"/>
    <property type="project" value="InterPro"/>
</dbReference>
<accession>A0A510XZY9</accession>